<dbReference type="EMBL" id="WKJK01000002">
    <property type="protein sequence ID" value="MRW89415.1"/>
    <property type="molecule type" value="Genomic_DNA"/>
</dbReference>
<protein>
    <submittedName>
        <fullName evidence="1">Uncharacterized protein</fullName>
    </submittedName>
</protein>
<accession>A0A6I2KTX7</accession>
<evidence type="ECO:0000313" key="2">
    <source>
        <dbReference type="Proteomes" id="UP000433309"/>
    </source>
</evidence>
<sequence>MSVEESLQQAIQNAADGDESYFLSTFDTPSGKVNFFAQIVVEGNVVLCKDVATMRYAFRGFGLQAVVLPRQEKLWISGAG</sequence>
<organism evidence="1 2">
    <name type="scientific">Duganella guangzhouensis</name>
    <dbReference type="NCBI Taxonomy" id="2666084"/>
    <lineage>
        <taxon>Bacteria</taxon>
        <taxon>Pseudomonadati</taxon>
        <taxon>Pseudomonadota</taxon>
        <taxon>Betaproteobacteria</taxon>
        <taxon>Burkholderiales</taxon>
        <taxon>Oxalobacteraceae</taxon>
        <taxon>Telluria group</taxon>
        <taxon>Duganella</taxon>
    </lineage>
</organism>
<proteinExistence type="predicted"/>
<dbReference type="RefSeq" id="WP_154373837.1">
    <property type="nucleotide sequence ID" value="NZ_WKJK01000002.1"/>
</dbReference>
<name>A0A6I2KTX7_9BURK</name>
<dbReference type="Proteomes" id="UP000433309">
    <property type="component" value="Unassembled WGS sequence"/>
</dbReference>
<evidence type="ECO:0000313" key="1">
    <source>
        <dbReference type="EMBL" id="MRW89415.1"/>
    </source>
</evidence>
<reference evidence="1 2" key="1">
    <citation type="submission" date="2019-11" db="EMBL/GenBank/DDBJ databases">
        <title>Novel species isolated from a subtropical stream in China.</title>
        <authorList>
            <person name="Lu H."/>
        </authorList>
    </citation>
    <scope>NUCLEOTIDE SEQUENCE [LARGE SCALE GENOMIC DNA]</scope>
    <source>
        <strain evidence="1 2">FT80W</strain>
    </source>
</reference>
<keyword evidence="2" id="KW-1185">Reference proteome</keyword>
<gene>
    <name evidence="1" type="ORF">GJ699_05415</name>
</gene>
<comment type="caution">
    <text evidence="1">The sequence shown here is derived from an EMBL/GenBank/DDBJ whole genome shotgun (WGS) entry which is preliminary data.</text>
</comment>
<dbReference type="AlphaFoldDB" id="A0A6I2KTX7"/>